<protein>
    <submittedName>
        <fullName evidence="2">Class I SAM-dependent methyltransferase</fullName>
        <ecNumber evidence="2">2.1.-.-</ecNumber>
    </submittedName>
</protein>
<keyword evidence="2" id="KW-0808">Transferase</keyword>
<evidence type="ECO:0000313" key="2">
    <source>
        <dbReference type="EMBL" id="MEJ1088434.1"/>
    </source>
</evidence>
<name>A0ABU8LAT9_9MICO</name>
<sequence>MPDSEIAAAYGARAGEYIALAGDLEQMAEEDRALIAGWRDATTGRLLDAGCGPGHWAQFLHAGDSPQSGSAGGSRAVLGIDLSAEFIANARSRYPHLEFVEGSFTELPVADASHGGILAWYSLIHTPPEELPPVFAEFARVLAPGGSVLIGFFDGTPREQFAHAVTTAYFWTSDALAELLESAGFTVTASERRGRAPGEVSIRPHASLTAARR</sequence>
<dbReference type="RefSeq" id="WP_337332097.1">
    <property type="nucleotide sequence ID" value="NZ_JBBDGM010000006.1"/>
</dbReference>
<dbReference type="CDD" id="cd02440">
    <property type="entry name" value="AdoMet_MTases"/>
    <property type="match status" value="1"/>
</dbReference>
<gene>
    <name evidence="2" type="ORF">WDU99_08905</name>
</gene>
<reference evidence="2 3" key="1">
    <citation type="submission" date="2024-02" db="EMBL/GenBank/DDBJ databases">
        <authorList>
            <person name="Saticioglu I.B."/>
        </authorList>
    </citation>
    <scope>NUCLEOTIDE SEQUENCE [LARGE SCALE GENOMIC DNA]</scope>
    <source>
        <strain evidence="2 3">Mu-80</strain>
    </source>
</reference>
<dbReference type="InterPro" id="IPR041698">
    <property type="entry name" value="Methyltransf_25"/>
</dbReference>
<dbReference type="SUPFAM" id="SSF53335">
    <property type="entry name" value="S-adenosyl-L-methionine-dependent methyltransferases"/>
    <property type="match status" value="1"/>
</dbReference>
<dbReference type="EC" id="2.1.-.-" evidence="2"/>
<dbReference type="GO" id="GO:0032259">
    <property type="term" value="P:methylation"/>
    <property type="evidence" value="ECO:0007669"/>
    <property type="project" value="UniProtKB-KW"/>
</dbReference>
<dbReference type="InterPro" id="IPR029063">
    <property type="entry name" value="SAM-dependent_MTases_sf"/>
</dbReference>
<evidence type="ECO:0000313" key="3">
    <source>
        <dbReference type="Proteomes" id="UP001371224"/>
    </source>
</evidence>
<dbReference type="PANTHER" id="PTHR43591">
    <property type="entry name" value="METHYLTRANSFERASE"/>
    <property type="match status" value="1"/>
</dbReference>
<comment type="caution">
    <text evidence="2">The sequence shown here is derived from an EMBL/GenBank/DDBJ whole genome shotgun (WGS) entry which is preliminary data.</text>
</comment>
<feature type="domain" description="Methyltransferase" evidence="1">
    <location>
        <begin position="47"/>
        <end position="146"/>
    </location>
</feature>
<dbReference type="GO" id="GO:0008168">
    <property type="term" value="F:methyltransferase activity"/>
    <property type="evidence" value="ECO:0007669"/>
    <property type="project" value="UniProtKB-KW"/>
</dbReference>
<dbReference type="EMBL" id="JBBDGM010000006">
    <property type="protein sequence ID" value="MEJ1088434.1"/>
    <property type="molecule type" value="Genomic_DNA"/>
</dbReference>
<dbReference type="Proteomes" id="UP001371224">
    <property type="component" value="Unassembled WGS sequence"/>
</dbReference>
<accession>A0ABU8LAT9</accession>
<proteinExistence type="predicted"/>
<keyword evidence="3" id="KW-1185">Reference proteome</keyword>
<dbReference type="Gene3D" id="3.40.50.150">
    <property type="entry name" value="Vaccinia Virus protein VP39"/>
    <property type="match status" value="1"/>
</dbReference>
<keyword evidence="2" id="KW-0489">Methyltransferase</keyword>
<evidence type="ECO:0000259" key="1">
    <source>
        <dbReference type="Pfam" id="PF13649"/>
    </source>
</evidence>
<dbReference type="Pfam" id="PF13649">
    <property type="entry name" value="Methyltransf_25"/>
    <property type="match status" value="1"/>
</dbReference>
<organism evidence="2 3">
    <name type="scientific">Microbacterium bandirmense</name>
    <dbReference type="NCBI Taxonomy" id="3122050"/>
    <lineage>
        <taxon>Bacteria</taxon>
        <taxon>Bacillati</taxon>
        <taxon>Actinomycetota</taxon>
        <taxon>Actinomycetes</taxon>
        <taxon>Micrococcales</taxon>
        <taxon>Microbacteriaceae</taxon>
        <taxon>Microbacterium</taxon>
    </lineage>
</organism>